<proteinExistence type="inferred from homology"/>
<dbReference type="InterPro" id="IPR011013">
    <property type="entry name" value="Gal_mutarotase_sf_dom"/>
</dbReference>
<gene>
    <name evidence="5" type="primary">cslA</name>
    <name evidence="5" type="ORF">PAQU9191_01145</name>
</gene>
<dbReference type="GO" id="GO:0030341">
    <property type="term" value="F:chondroitin AC lyase activity"/>
    <property type="evidence" value="ECO:0007669"/>
    <property type="project" value="UniProtKB-EC"/>
</dbReference>
<dbReference type="GO" id="GO:0005576">
    <property type="term" value="C:extracellular region"/>
    <property type="evidence" value="ECO:0007669"/>
    <property type="project" value="InterPro"/>
</dbReference>
<feature type="domain" description="Polysaccharide lyase family 8 central" evidence="3">
    <location>
        <begin position="412"/>
        <end position="665"/>
    </location>
</feature>
<dbReference type="InterPro" id="IPR011071">
    <property type="entry name" value="Lyase_8-like_C"/>
</dbReference>
<dbReference type="SUPFAM" id="SSF49863">
    <property type="entry name" value="Hyaluronate lyase-like, C-terminal domain"/>
    <property type="match status" value="1"/>
</dbReference>
<dbReference type="InterPro" id="IPR004103">
    <property type="entry name" value="Lyase_8_C"/>
</dbReference>
<evidence type="ECO:0000259" key="4">
    <source>
        <dbReference type="Pfam" id="PF02884"/>
    </source>
</evidence>
<dbReference type="SUPFAM" id="SSF48230">
    <property type="entry name" value="Chondroitin AC/alginate lyase"/>
    <property type="match status" value="1"/>
</dbReference>
<dbReference type="EC" id="4.2.2.5" evidence="5"/>
<sequence>MNKMIALLLTVTVLLPIKAHAEIVYQPRLNLHVDFQPMLKEMVDVGLQKHKKGANKTAQRYLNDSSLFDAESGVFLDAKAQGLYQCRGDIKFEETQLHQIITDLATVYLLEKDNINSKYSPDDLEKLKVIAVKGFKQLVDEPLKCPIAKVRWGKSNKFGEQLIVPLYAGFIDQQYPLYTDWAKFYIRGWDQSNGGGANGLDGVTANLYSLFAHAGIADDGAGRVYRRYQKMNPYALVFNEARLAYKYMTQRTRMTGFPPLKIPRVSPGIRADFSYFSHGNINMTHSYGTVLRAKAKLLLPTFNAMDFDNNEAYSRRQREQLAEQQLQALNVIHKFQIFSAATSYPKVGTYLLRGRGYTRATSPMPTNKPKGIKPTPTLASEITIVNQLLAEKAGRAPLTNEELWQRINGVKDFPDGDHFVNRSHDYSMTIYAASRYTRSTEQHNKSNRRSTMIGKGAYDLSVYGDEYKNIQPILNWDVLPGVTGIWVKSNHNGTKGKTPTGDSYFNGGLENQDDNMGIVAVQMRYPQRGFAKKGYFVFEDTMVCLGSDIYSKRKKPMATSLNQALAFGDITYQVNGVVDTLPPQSSTVISNGVDWVHHYGIGYLMLEDSKLELVNKQKSGTWRSLSNESTVAANANGVNQQDVFGLYIRHGIATTNNRSNYAYAVKMNASLSDTQAMNKAQYVITNTPVVQAVRDIKADTLQLIFWQAGEYIDPQLGAALKVKVNEPALLMITAYSSSAPILYYADPSEQFRGSEVRTIEYVLPSALLADYQSLTLQGLGYKTKDRWGKRTLTLKQSLY</sequence>
<dbReference type="EMBL" id="FYAH01000002">
    <property type="protein sequence ID" value="SMY15914.1"/>
    <property type="molecule type" value="Genomic_DNA"/>
</dbReference>
<dbReference type="AlphaFoldDB" id="A0A1Y6KV33"/>
<evidence type="ECO:0000256" key="1">
    <source>
        <dbReference type="ARBA" id="ARBA00006699"/>
    </source>
</evidence>
<dbReference type="InterPro" id="IPR008929">
    <property type="entry name" value="Chondroitin_lyas"/>
</dbReference>
<dbReference type="InterPro" id="IPR038970">
    <property type="entry name" value="Lyase_8"/>
</dbReference>
<dbReference type="Proteomes" id="UP000196485">
    <property type="component" value="Unassembled WGS sequence"/>
</dbReference>
<evidence type="ECO:0000313" key="5">
    <source>
        <dbReference type="EMBL" id="SMY15914.1"/>
    </source>
</evidence>
<dbReference type="RefSeq" id="WP_087820074.1">
    <property type="nucleotide sequence ID" value="NZ_FYAH01000002.1"/>
</dbReference>
<keyword evidence="6" id="KW-1185">Reference proteome</keyword>
<comment type="similarity">
    <text evidence="1">Belongs to the polysaccharide lyase 8 family.</text>
</comment>
<dbReference type="SUPFAM" id="SSF74650">
    <property type="entry name" value="Galactose mutarotase-like"/>
    <property type="match status" value="1"/>
</dbReference>
<organism evidence="5 6">
    <name type="scientific">Photobacterium aquimaris</name>
    <dbReference type="NCBI Taxonomy" id="512643"/>
    <lineage>
        <taxon>Bacteria</taxon>
        <taxon>Pseudomonadati</taxon>
        <taxon>Pseudomonadota</taxon>
        <taxon>Gammaproteobacteria</taxon>
        <taxon>Vibrionales</taxon>
        <taxon>Vibrionaceae</taxon>
        <taxon>Photobacterium</taxon>
    </lineage>
</organism>
<evidence type="ECO:0000259" key="3">
    <source>
        <dbReference type="Pfam" id="PF02278"/>
    </source>
</evidence>
<dbReference type="Gene3D" id="2.70.98.10">
    <property type="match status" value="1"/>
</dbReference>
<name>A0A1Y6KV33_9GAMM</name>
<accession>A0A1Y6KV33</accession>
<dbReference type="Pfam" id="PF02884">
    <property type="entry name" value="Lyase_8_C"/>
    <property type="match status" value="1"/>
</dbReference>
<dbReference type="InterPro" id="IPR003159">
    <property type="entry name" value="Lyase_8_central_dom"/>
</dbReference>
<feature type="domain" description="Polysaccharide lyase family 8 C-terminal" evidence="4">
    <location>
        <begin position="683"/>
        <end position="749"/>
    </location>
</feature>
<evidence type="ECO:0000256" key="2">
    <source>
        <dbReference type="ARBA" id="ARBA00023239"/>
    </source>
</evidence>
<dbReference type="PANTHER" id="PTHR38481:SF1">
    <property type="entry name" value="HYALURONATE LYASE"/>
    <property type="match status" value="1"/>
</dbReference>
<protein>
    <submittedName>
        <fullName evidence="5">Chondroitinase-AC</fullName>
        <ecNumber evidence="5">4.2.2.5</ecNumber>
    </submittedName>
</protein>
<dbReference type="PANTHER" id="PTHR38481">
    <property type="entry name" value="HYALURONATE LYASE"/>
    <property type="match status" value="1"/>
</dbReference>
<dbReference type="GO" id="GO:0030246">
    <property type="term" value="F:carbohydrate binding"/>
    <property type="evidence" value="ECO:0007669"/>
    <property type="project" value="InterPro"/>
</dbReference>
<keyword evidence="2 5" id="KW-0456">Lyase</keyword>
<dbReference type="InterPro" id="IPR014718">
    <property type="entry name" value="GH-type_carb-bd"/>
</dbReference>
<evidence type="ECO:0000313" key="6">
    <source>
        <dbReference type="Proteomes" id="UP000196485"/>
    </source>
</evidence>
<reference evidence="6" key="1">
    <citation type="submission" date="2017-06" db="EMBL/GenBank/DDBJ databases">
        <authorList>
            <person name="Rodrigo-Torres L."/>
            <person name="Arahal R. D."/>
            <person name="Lucena T."/>
        </authorList>
    </citation>
    <scope>NUCLEOTIDE SEQUENCE [LARGE SCALE GENOMIC DNA]</scope>
    <source>
        <strain evidence="6">type strain: CECT 9192</strain>
    </source>
</reference>
<dbReference type="Gene3D" id="2.60.220.10">
    <property type="entry name" value="Polysaccharide lyase family 8-like, C-terminal"/>
    <property type="match status" value="1"/>
</dbReference>
<dbReference type="GO" id="GO:0005975">
    <property type="term" value="P:carbohydrate metabolic process"/>
    <property type="evidence" value="ECO:0007669"/>
    <property type="project" value="InterPro"/>
</dbReference>
<dbReference type="Pfam" id="PF02278">
    <property type="entry name" value="Lyase_8"/>
    <property type="match status" value="1"/>
</dbReference>